<dbReference type="EMBL" id="DXEX01000073">
    <property type="protein sequence ID" value="HIX58679.1"/>
    <property type="molecule type" value="Genomic_DNA"/>
</dbReference>
<proteinExistence type="predicted"/>
<keyword evidence="1" id="KW-1133">Transmembrane helix</keyword>
<gene>
    <name evidence="2" type="ORF">IAA45_03060</name>
</gene>
<organism evidence="2 3">
    <name type="scientific">Candidatus Blautia gallistercoris</name>
    <dbReference type="NCBI Taxonomy" id="2838490"/>
    <lineage>
        <taxon>Bacteria</taxon>
        <taxon>Bacillati</taxon>
        <taxon>Bacillota</taxon>
        <taxon>Clostridia</taxon>
        <taxon>Lachnospirales</taxon>
        <taxon>Lachnospiraceae</taxon>
        <taxon>Blautia</taxon>
    </lineage>
</organism>
<keyword evidence="1" id="KW-0812">Transmembrane</keyword>
<feature type="transmembrane region" description="Helical" evidence="1">
    <location>
        <begin position="85"/>
        <end position="102"/>
    </location>
</feature>
<evidence type="ECO:0000313" key="3">
    <source>
        <dbReference type="Proteomes" id="UP000886817"/>
    </source>
</evidence>
<reference evidence="2" key="1">
    <citation type="journal article" date="2021" name="PeerJ">
        <title>Extensive microbial diversity within the chicken gut microbiome revealed by metagenomics and culture.</title>
        <authorList>
            <person name="Gilroy R."/>
            <person name="Ravi A."/>
            <person name="Getino M."/>
            <person name="Pursley I."/>
            <person name="Horton D.L."/>
            <person name="Alikhan N.F."/>
            <person name="Baker D."/>
            <person name="Gharbi K."/>
            <person name="Hall N."/>
            <person name="Watson M."/>
            <person name="Adriaenssens E.M."/>
            <person name="Foster-Nyarko E."/>
            <person name="Jarju S."/>
            <person name="Secka A."/>
            <person name="Antonio M."/>
            <person name="Oren A."/>
            <person name="Chaudhuri R.R."/>
            <person name="La Ragione R."/>
            <person name="Hildebrand F."/>
            <person name="Pallen M.J."/>
        </authorList>
    </citation>
    <scope>NUCLEOTIDE SEQUENCE</scope>
    <source>
        <strain evidence="2">ChiSjej1B19-8411</strain>
    </source>
</reference>
<name>A0A9D1WGD3_9FIRM</name>
<evidence type="ECO:0000313" key="2">
    <source>
        <dbReference type="EMBL" id="HIX58679.1"/>
    </source>
</evidence>
<sequence>MSRAGLIAGKYEDPEQLRQVHGMNAAGSIMGRFEDTPLAQAGDAMQARAAVQTVNVFNKTVRSVKRDAVKIAEFYRVPVPRTKKYVLLMIFGPILLLTAIYIPKFMSSKSTADHIMTASLYIMKMPTAQPPI</sequence>
<accession>A0A9D1WGD3</accession>
<comment type="caution">
    <text evidence="2">The sequence shown here is derived from an EMBL/GenBank/DDBJ whole genome shotgun (WGS) entry which is preliminary data.</text>
</comment>
<keyword evidence="1" id="KW-0472">Membrane</keyword>
<evidence type="ECO:0000256" key="1">
    <source>
        <dbReference type="SAM" id="Phobius"/>
    </source>
</evidence>
<dbReference type="AlphaFoldDB" id="A0A9D1WGD3"/>
<reference evidence="2" key="2">
    <citation type="submission" date="2021-04" db="EMBL/GenBank/DDBJ databases">
        <authorList>
            <person name="Gilroy R."/>
        </authorList>
    </citation>
    <scope>NUCLEOTIDE SEQUENCE</scope>
    <source>
        <strain evidence="2">ChiSjej1B19-8411</strain>
    </source>
</reference>
<dbReference type="Proteomes" id="UP000886817">
    <property type="component" value="Unassembled WGS sequence"/>
</dbReference>
<protein>
    <submittedName>
        <fullName evidence="2">Uncharacterized protein</fullName>
    </submittedName>
</protein>